<name>A0ABT8WK26_9FLAO</name>
<evidence type="ECO:0000313" key="2">
    <source>
        <dbReference type="EMBL" id="MDO5973463.1"/>
    </source>
</evidence>
<evidence type="ECO:0000256" key="1">
    <source>
        <dbReference type="SAM" id="SignalP"/>
    </source>
</evidence>
<comment type="caution">
    <text evidence="2">The sequence shown here is derived from an EMBL/GenBank/DDBJ whole genome shotgun (WGS) entry which is preliminary data.</text>
</comment>
<dbReference type="SUPFAM" id="SSF51445">
    <property type="entry name" value="(Trans)glycosidases"/>
    <property type="match status" value="1"/>
</dbReference>
<reference evidence="2" key="1">
    <citation type="submission" date="2023-07" db="EMBL/GenBank/DDBJ databases">
        <title>Two novel species in the genus Flavivirga.</title>
        <authorList>
            <person name="Kwon K."/>
        </authorList>
    </citation>
    <scope>NUCLEOTIDE SEQUENCE</scope>
    <source>
        <strain evidence="2">KACC 14158</strain>
    </source>
</reference>
<feature type="signal peptide" evidence="1">
    <location>
        <begin position="1"/>
        <end position="22"/>
    </location>
</feature>
<gene>
    <name evidence="2" type="ORF">Q4Q40_04630</name>
</gene>
<protein>
    <recommendedName>
        <fullName evidence="4">Secreted protein (Por secretion system target)</fullName>
    </recommendedName>
</protein>
<keyword evidence="1" id="KW-0732">Signal</keyword>
<proteinExistence type="predicted"/>
<evidence type="ECO:0000313" key="3">
    <source>
        <dbReference type="Proteomes" id="UP001176806"/>
    </source>
</evidence>
<dbReference type="Gene3D" id="2.80.10.50">
    <property type="match status" value="1"/>
</dbReference>
<dbReference type="SUPFAM" id="SSF50370">
    <property type="entry name" value="Ricin B-like lectins"/>
    <property type="match status" value="1"/>
</dbReference>
<dbReference type="RefSeq" id="WP_303300553.1">
    <property type="nucleotide sequence ID" value="NZ_BAABDA010000042.1"/>
</dbReference>
<keyword evidence="3" id="KW-1185">Reference proteome</keyword>
<evidence type="ECO:0008006" key="4">
    <source>
        <dbReference type="Google" id="ProtNLM"/>
    </source>
</evidence>
<dbReference type="InterPro" id="IPR035992">
    <property type="entry name" value="Ricin_B-like_lectins"/>
</dbReference>
<dbReference type="InterPro" id="IPR017853">
    <property type="entry name" value="GH"/>
</dbReference>
<sequence>MKIKLKLLYLIVLFFTINNNYGQTVNKATINPLEKFGRVTKYHMLDMNHNPGSLNNIGNAETAFGEAKMNSLRVPLYCGDYYGGHPEEGVVVESVYTTVLESIENAKASYNGTEPFMIFAGLKVNTSDKTEYFPDWVTTEEPTVANPVKYAQLVVDFIEFMHGKGHTIDAFAFDKEAARMDVEDFKIAVDELRARTASLGYVVPRIVAPELYKPLGENGPLDELYDINGEDRFDVFGNHYYLNHHNATNHPDLKYEYELAQSDKYREAWATEAHWDKIRCSLDYEKESDIWTSEYAIGCMFDWTDLGLDLVSWWDYPLSGGNSPRHYIMRAYTESLIGSQPIRMLDHDGEEVISRLKLHSRAYIRDNEVNVFFINAVSPCNTSFTPPFYEEYPVEILEGFTIDGDISVTRWDDDDQPAGESFIIESVEENQNQFLLDIPTGSFTHVSFKINEPKPNRVYIDHVATNVRLRTNDAATDVITSGTNETGWKGFWDIVDAGNGYYYVQNVANGKKLQAMSTTLNDEASVRIINSSFTGNLVQWEMIPIGDNWFIQNKQLNTRLNINNSQEVSVGQSSWNGPFVQWKLTAVDENSLGFGSQSKSSNSKEIEVQATSKLTFPSLINSSNLNFEPLTLLENRSNYTLNIYGLDGKLIFTTSNMEEAWIPSGKQKGIFIFQATYINDQNIKSIERGKIVVQ</sequence>
<accession>A0ABT8WK26</accession>
<dbReference type="Proteomes" id="UP001176806">
    <property type="component" value="Unassembled WGS sequence"/>
</dbReference>
<feature type="chain" id="PRO_5046823893" description="Secreted protein (Por secretion system target)" evidence="1">
    <location>
        <begin position="23"/>
        <end position="694"/>
    </location>
</feature>
<organism evidence="2 3">
    <name type="scientific">Flavivirga jejuensis</name>
    <dbReference type="NCBI Taxonomy" id="870487"/>
    <lineage>
        <taxon>Bacteria</taxon>
        <taxon>Pseudomonadati</taxon>
        <taxon>Bacteroidota</taxon>
        <taxon>Flavobacteriia</taxon>
        <taxon>Flavobacteriales</taxon>
        <taxon>Flavobacteriaceae</taxon>
        <taxon>Flavivirga</taxon>
    </lineage>
</organism>
<dbReference type="EMBL" id="JAUOEL010000001">
    <property type="protein sequence ID" value="MDO5973463.1"/>
    <property type="molecule type" value="Genomic_DNA"/>
</dbReference>